<dbReference type="RefSeq" id="WP_166934766.1">
    <property type="nucleotide sequence ID" value="NZ_BAAADD010000014.1"/>
</dbReference>
<dbReference type="EMBL" id="BAAADD010000014">
    <property type="protein sequence ID" value="GAA0588285.1"/>
    <property type="molecule type" value="Genomic_DNA"/>
</dbReference>
<evidence type="ECO:0000313" key="3">
    <source>
        <dbReference type="EMBL" id="GAA0588285.1"/>
    </source>
</evidence>
<gene>
    <name evidence="3" type="ORF">GCM10008942_41610</name>
</gene>
<name>A0ABP3QGC8_9PROT</name>
<reference evidence="4" key="1">
    <citation type="journal article" date="2019" name="Int. J. Syst. Evol. Microbiol.">
        <title>The Global Catalogue of Microorganisms (GCM) 10K type strain sequencing project: providing services to taxonomists for standard genome sequencing and annotation.</title>
        <authorList>
            <consortium name="The Broad Institute Genomics Platform"/>
            <consortium name="The Broad Institute Genome Sequencing Center for Infectious Disease"/>
            <person name="Wu L."/>
            <person name="Ma J."/>
        </authorList>
    </citation>
    <scope>NUCLEOTIDE SEQUENCE [LARGE SCALE GENOMIC DNA]</scope>
    <source>
        <strain evidence="4">JCM 15089</strain>
    </source>
</reference>
<protein>
    <recommendedName>
        <fullName evidence="2">Ice-binding protein C-terminal domain-containing protein</fullName>
    </recommendedName>
</protein>
<dbReference type="NCBIfam" id="TIGR02595">
    <property type="entry name" value="PEP_CTERM"/>
    <property type="match status" value="1"/>
</dbReference>
<evidence type="ECO:0000256" key="1">
    <source>
        <dbReference type="SAM" id="SignalP"/>
    </source>
</evidence>
<evidence type="ECO:0000313" key="4">
    <source>
        <dbReference type="Proteomes" id="UP001499951"/>
    </source>
</evidence>
<feature type="signal peptide" evidence="1">
    <location>
        <begin position="1"/>
        <end position="27"/>
    </location>
</feature>
<dbReference type="InterPro" id="IPR013424">
    <property type="entry name" value="Ice-binding_C"/>
</dbReference>
<evidence type="ECO:0000259" key="2">
    <source>
        <dbReference type="Pfam" id="PF07589"/>
    </source>
</evidence>
<comment type="caution">
    <text evidence="3">The sequence shown here is derived from an EMBL/GenBank/DDBJ whole genome shotgun (WGS) entry which is preliminary data.</text>
</comment>
<organism evidence="3 4">
    <name type="scientific">Rhizomicrobium electricum</name>
    <dbReference type="NCBI Taxonomy" id="480070"/>
    <lineage>
        <taxon>Bacteria</taxon>
        <taxon>Pseudomonadati</taxon>
        <taxon>Pseudomonadota</taxon>
        <taxon>Alphaproteobacteria</taxon>
        <taxon>Micropepsales</taxon>
        <taxon>Micropepsaceae</taxon>
        <taxon>Rhizomicrobium</taxon>
    </lineage>
</organism>
<feature type="domain" description="Ice-binding protein C-terminal" evidence="2">
    <location>
        <begin position="198"/>
        <end position="220"/>
    </location>
</feature>
<accession>A0ABP3QGC8</accession>
<dbReference type="Proteomes" id="UP001499951">
    <property type="component" value="Unassembled WGS sequence"/>
</dbReference>
<proteinExistence type="predicted"/>
<sequence length="221" mass="23342">MRNLSNILAAAVTAVLIGFGVAAPAHATILNYELDMVAEHSGWIPMPNGDPLFGTYTTPPNGETFKATFSLDSALVTPGTSVTIPLEAFHMKVGDTEWSASDFSSSWFIVDIYGNIEKMGIFVMDADKNSFAVGYKTGRPNIDTIISFWSVNDGEYPACVISSDFTFSGACFGSVNNDITLIRLPDGTPGGGGNGGPDVPEPATLVLLLTGLGLAGLRRRV</sequence>
<dbReference type="Pfam" id="PF07589">
    <property type="entry name" value="PEP-CTERM"/>
    <property type="match status" value="1"/>
</dbReference>
<keyword evidence="4" id="KW-1185">Reference proteome</keyword>
<feature type="chain" id="PRO_5045824484" description="Ice-binding protein C-terminal domain-containing protein" evidence="1">
    <location>
        <begin position="28"/>
        <end position="221"/>
    </location>
</feature>
<keyword evidence="1" id="KW-0732">Signal</keyword>